<feature type="transmembrane region" description="Helical" evidence="8">
    <location>
        <begin position="244"/>
        <end position="264"/>
    </location>
</feature>
<feature type="transmembrane region" description="Helical" evidence="8">
    <location>
        <begin position="390"/>
        <end position="409"/>
    </location>
</feature>
<evidence type="ECO:0000256" key="7">
    <source>
        <dbReference type="SAM" id="MobiDB-lite"/>
    </source>
</evidence>
<keyword evidence="11" id="KW-1185">Reference proteome</keyword>
<dbReference type="OrthoDB" id="10021397at2759"/>
<feature type="transmembrane region" description="Helical" evidence="8">
    <location>
        <begin position="126"/>
        <end position="144"/>
    </location>
</feature>
<dbReference type="SUPFAM" id="SSF103473">
    <property type="entry name" value="MFS general substrate transporter"/>
    <property type="match status" value="2"/>
</dbReference>
<feature type="transmembrane region" description="Helical" evidence="8">
    <location>
        <begin position="156"/>
        <end position="175"/>
    </location>
</feature>
<feature type="transmembrane region" description="Helical" evidence="8">
    <location>
        <begin position="181"/>
        <end position="206"/>
    </location>
</feature>
<dbReference type="EMBL" id="NKCI01000076">
    <property type="protein sequence ID" value="RSL58143.1"/>
    <property type="molecule type" value="Genomic_DNA"/>
</dbReference>
<feature type="compositionally biased region" description="Low complexity" evidence="7">
    <location>
        <begin position="45"/>
        <end position="58"/>
    </location>
</feature>
<dbReference type="InterPro" id="IPR020846">
    <property type="entry name" value="MFS_dom"/>
</dbReference>
<feature type="compositionally biased region" description="Polar residues" evidence="7">
    <location>
        <begin position="1"/>
        <end position="10"/>
    </location>
</feature>
<feature type="transmembrane region" description="Helical" evidence="8">
    <location>
        <begin position="447"/>
        <end position="469"/>
    </location>
</feature>
<dbReference type="Pfam" id="PF07690">
    <property type="entry name" value="MFS_1"/>
    <property type="match status" value="1"/>
</dbReference>
<feature type="region of interest" description="Disordered" evidence="7">
    <location>
        <begin position="579"/>
        <end position="599"/>
    </location>
</feature>
<dbReference type="FunFam" id="1.20.1250.20:FF:000196">
    <property type="entry name" value="MFS toxin efflux pump (AflT)"/>
    <property type="match status" value="1"/>
</dbReference>
<comment type="subcellular location">
    <subcellularLocation>
        <location evidence="1">Membrane</location>
        <topology evidence="1">Multi-pass membrane protein</topology>
    </subcellularLocation>
</comment>
<feature type="transmembrane region" description="Helical" evidence="8">
    <location>
        <begin position="481"/>
        <end position="504"/>
    </location>
</feature>
<dbReference type="PANTHER" id="PTHR23501:SF201">
    <property type="entry name" value="MFS AFLATOXIN EFFLUX PUMP"/>
    <property type="match status" value="1"/>
</dbReference>
<evidence type="ECO:0000256" key="6">
    <source>
        <dbReference type="ARBA" id="ARBA00023180"/>
    </source>
</evidence>
<feature type="compositionally biased region" description="Polar residues" evidence="7">
    <location>
        <begin position="20"/>
        <end position="41"/>
    </location>
</feature>
<feature type="transmembrane region" description="Helical" evidence="8">
    <location>
        <begin position="218"/>
        <end position="238"/>
    </location>
</feature>
<dbReference type="InterPro" id="IPR036259">
    <property type="entry name" value="MFS_trans_sf"/>
</dbReference>
<dbReference type="Gene3D" id="1.20.1250.20">
    <property type="entry name" value="MFS general substrate transporter like domains"/>
    <property type="match status" value="2"/>
</dbReference>
<dbReference type="InterPro" id="IPR011701">
    <property type="entry name" value="MFS"/>
</dbReference>
<dbReference type="Proteomes" id="UP000288168">
    <property type="component" value="Unassembled WGS sequence"/>
</dbReference>
<dbReference type="FunFam" id="1.20.1720.10:FF:000012">
    <property type="entry name" value="MFS toxin efflux pump (AflT)"/>
    <property type="match status" value="1"/>
</dbReference>
<evidence type="ECO:0000313" key="10">
    <source>
        <dbReference type="EMBL" id="RSL58143.1"/>
    </source>
</evidence>
<feature type="domain" description="Major facilitator superfamily (MFS) profile" evidence="9">
    <location>
        <begin position="91"/>
        <end position="577"/>
    </location>
</feature>
<comment type="caution">
    <text evidence="10">The sequence shown here is derived from an EMBL/GenBank/DDBJ whole genome shotgun (WGS) entry which is preliminary data.</text>
</comment>
<dbReference type="PROSITE" id="PS50850">
    <property type="entry name" value="MFS"/>
    <property type="match status" value="1"/>
</dbReference>
<evidence type="ECO:0000256" key="4">
    <source>
        <dbReference type="ARBA" id="ARBA00022989"/>
    </source>
</evidence>
<evidence type="ECO:0000313" key="11">
    <source>
        <dbReference type="Proteomes" id="UP000288168"/>
    </source>
</evidence>
<keyword evidence="4 8" id="KW-1133">Transmembrane helix</keyword>
<keyword evidence="5 8" id="KW-0472">Membrane</keyword>
<feature type="transmembrane region" description="Helical" evidence="8">
    <location>
        <begin position="316"/>
        <end position="333"/>
    </location>
</feature>
<dbReference type="AlphaFoldDB" id="A0A428PYR4"/>
<protein>
    <recommendedName>
        <fullName evidence="9">Major facilitator superfamily (MFS) profile domain-containing protein</fullName>
    </recommendedName>
</protein>
<gene>
    <name evidence="10" type="ORF">CEP54_007960</name>
</gene>
<keyword evidence="2" id="KW-0813">Transport</keyword>
<feature type="transmembrane region" description="Helical" evidence="8">
    <location>
        <begin position="354"/>
        <end position="378"/>
    </location>
</feature>
<evidence type="ECO:0000256" key="1">
    <source>
        <dbReference type="ARBA" id="ARBA00004141"/>
    </source>
</evidence>
<evidence type="ECO:0000256" key="3">
    <source>
        <dbReference type="ARBA" id="ARBA00022692"/>
    </source>
</evidence>
<feature type="transmembrane region" description="Helical" evidence="8">
    <location>
        <begin position="285"/>
        <end position="304"/>
    </location>
</feature>
<name>A0A428PYR4_9HYPO</name>
<dbReference type="GO" id="GO:0005886">
    <property type="term" value="C:plasma membrane"/>
    <property type="evidence" value="ECO:0007669"/>
    <property type="project" value="TreeGrafter"/>
</dbReference>
<sequence length="599" mass="65240">MSPPDATSPQPDRPRDRKSTNSLSSTETHIIAENNNVSSSEKQNKSPQCQNQQQQQPSDEPEVETPTPQGPAFQQEAIENYKPKTLKFWLIIASVFAAMFLVALDRTIIATAIPMITNEFDSLGDIGWYGSAYMLTTAAFQLIFGRIYRFYDLRMTFLACILLFEVGSAVCGAAPSSVAFIIGRAIAGIGSAGIMTGSMMAIIPMVPLHKRPMFQSMFGMVFGISSVAGPLIGGAFAGRATWRWCFYMNLPIGAVASVFLLFFLKVSKQKHESVPISKHITRLDPLGTFFFVPSMICLILALQWGGSTYSWSNWRLILLFIVFGLTAVAFAVVQVMMPDTATIPVKVIKQRTMLACAWIMFFIGGTMMLAVYYIPLWFQATKGIDPVKSGIYTIPLVLSLVVASILSAAFTQRIGYYVPSMIVCPCIMAVGEGLLTTLNPSTGSSHWIAYQFLVGFGVGLGMQTAGLAIQATLPKEQIPTGISITFFMQQLGGAIFVSVGQTILSGRLVDRLSDIPGLDAKAVVNTGATDLHDVVPAKYMGQVLSAYNYAITRIFFAAVALSIVQLLCALCVEWRSIKQGKQGPGGDKPREEQEKSEES</sequence>
<dbReference type="CDD" id="cd17502">
    <property type="entry name" value="MFS_Azr1_MDR_like"/>
    <property type="match status" value="1"/>
</dbReference>
<reference evidence="10 11" key="1">
    <citation type="submission" date="2017-06" db="EMBL/GenBank/DDBJ databases">
        <title>Comparative genomic analysis of Ambrosia Fusariam Clade fungi.</title>
        <authorList>
            <person name="Stajich J.E."/>
            <person name="Carrillo J."/>
            <person name="Kijimoto T."/>
            <person name="Eskalen A."/>
            <person name="O'Donnell K."/>
            <person name="Kasson M."/>
        </authorList>
    </citation>
    <scope>NUCLEOTIDE SEQUENCE [LARGE SCALE GENOMIC DNA]</scope>
    <source>
        <strain evidence="10 11">NRRL62584</strain>
    </source>
</reference>
<keyword evidence="3 8" id="KW-0812">Transmembrane</keyword>
<proteinExistence type="predicted"/>
<accession>A0A428PYR4</accession>
<feature type="region of interest" description="Disordered" evidence="7">
    <location>
        <begin position="1"/>
        <end position="70"/>
    </location>
</feature>
<feature type="transmembrane region" description="Helical" evidence="8">
    <location>
        <begin position="416"/>
        <end position="435"/>
    </location>
</feature>
<keyword evidence="6" id="KW-0325">Glycoprotein</keyword>
<evidence type="ECO:0000256" key="2">
    <source>
        <dbReference type="ARBA" id="ARBA00022448"/>
    </source>
</evidence>
<evidence type="ECO:0000259" key="9">
    <source>
        <dbReference type="PROSITE" id="PS50850"/>
    </source>
</evidence>
<evidence type="ECO:0000256" key="5">
    <source>
        <dbReference type="ARBA" id="ARBA00023136"/>
    </source>
</evidence>
<evidence type="ECO:0000256" key="8">
    <source>
        <dbReference type="SAM" id="Phobius"/>
    </source>
</evidence>
<dbReference type="PANTHER" id="PTHR23501">
    <property type="entry name" value="MAJOR FACILITATOR SUPERFAMILY"/>
    <property type="match status" value="1"/>
</dbReference>
<feature type="compositionally biased region" description="Basic and acidic residues" evidence="7">
    <location>
        <begin position="587"/>
        <end position="599"/>
    </location>
</feature>
<feature type="transmembrane region" description="Helical" evidence="8">
    <location>
        <begin position="88"/>
        <end position="114"/>
    </location>
</feature>
<feature type="transmembrane region" description="Helical" evidence="8">
    <location>
        <begin position="550"/>
        <end position="572"/>
    </location>
</feature>
<organism evidence="10 11">
    <name type="scientific">Fusarium duplospermum</name>
    <dbReference type="NCBI Taxonomy" id="1325734"/>
    <lineage>
        <taxon>Eukaryota</taxon>
        <taxon>Fungi</taxon>
        <taxon>Dikarya</taxon>
        <taxon>Ascomycota</taxon>
        <taxon>Pezizomycotina</taxon>
        <taxon>Sordariomycetes</taxon>
        <taxon>Hypocreomycetidae</taxon>
        <taxon>Hypocreales</taxon>
        <taxon>Nectriaceae</taxon>
        <taxon>Fusarium</taxon>
        <taxon>Fusarium solani species complex</taxon>
    </lineage>
</organism>
<dbReference type="GO" id="GO:0022857">
    <property type="term" value="F:transmembrane transporter activity"/>
    <property type="evidence" value="ECO:0007669"/>
    <property type="project" value="InterPro"/>
</dbReference>